<name>A0ABP6NTA9_9ACTN</name>
<gene>
    <name evidence="3" type="ORF">GCM10010466_55470</name>
</gene>
<accession>A0ABP6NTA9</accession>
<feature type="signal peptide" evidence="2">
    <location>
        <begin position="1"/>
        <end position="25"/>
    </location>
</feature>
<feature type="chain" id="PRO_5047206353" evidence="2">
    <location>
        <begin position="26"/>
        <end position="201"/>
    </location>
</feature>
<feature type="region of interest" description="Disordered" evidence="1">
    <location>
        <begin position="28"/>
        <end position="47"/>
    </location>
</feature>
<protein>
    <submittedName>
        <fullName evidence="3">Uncharacterized protein</fullName>
    </submittedName>
</protein>
<proteinExistence type="predicted"/>
<sequence>MRKRSFVLAALTGAAVLAAPAAASAASGPSGAAEAAGTPSSGSKTVSFRGMRLRVPAGWQVHRQGDWMLVQTGRCDRPAYFAPNCKGFWILGPEAIKYGDEGSRYTGEQPFYPAGDVQPCPFSARTDQVVGKPTAAGVRQVGRGHKAKYVSWFGRCVTRSGARQTAVFDQREWYLPSSKILVVDVWNTPGLAKALRNAAWR</sequence>
<comment type="caution">
    <text evidence="3">The sequence shown here is derived from an EMBL/GenBank/DDBJ whole genome shotgun (WGS) entry which is preliminary data.</text>
</comment>
<keyword evidence="2" id="KW-0732">Signal</keyword>
<evidence type="ECO:0000256" key="2">
    <source>
        <dbReference type="SAM" id="SignalP"/>
    </source>
</evidence>
<keyword evidence="4" id="KW-1185">Reference proteome</keyword>
<evidence type="ECO:0000313" key="3">
    <source>
        <dbReference type="EMBL" id="GAA3157576.1"/>
    </source>
</evidence>
<feature type="compositionally biased region" description="Low complexity" evidence="1">
    <location>
        <begin position="28"/>
        <end position="43"/>
    </location>
</feature>
<dbReference type="Proteomes" id="UP001500320">
    <property type="component" value="Unassembled WGS sequence"/>
</dbReference>
<evidence type="ECO:0000256" key="1">
    <source>
        <dbReference type="SAM" id="MobiDB-lite"/>
    </source>
</evidence>
<organism evidence="3 4">
    <name type="scientific">Planomonospora alba</name>
    <dbReference type="NCBI Taxonomy" id="161354"/>
    <lineage>
        <taxon>Bacteria</taxon>
        <taxon>Bacillati</taxon>
        <taxon>Actinomycetota</taxon>
        <taxon>Actinomycetes</taxon>
        <taxon>Streptosporangiales</taxon>
        <taxon>Streptosporangiaceae</taxon>
        <taxon>Planomonospora</taxon>
    </lineage>
</organism>
<dbReference type="RefSeq" id="WP_344864545.1">
    <property type="nucleotide sequence ID" value="NZ_BAAAUT010000056.1"/>
</dbReference>
<dbReference type="EMBL" id="BAAAUT010000056">
    <property type="protein sequence ID" value="GAA3157576.1"/>
    <property type="molecule type" value="Genomic_DNA"/>
</dbReference>
<reference evidence="4" key="1">
    <citation type="journal article" date="2019" name="Int. J. Syst. Evol. Microbiol.">
        <title>The Global Catalogue of Microorganisms (GCM) 10K type strain sequencing project: providing services to taxonomists for standard genome sequencing and annotation.</title>
        <authorList>
            <consortium name="The Broad Institute Genomics Platform"/>
            <consortium name="The Broad Institute Genome Sequencing Center for Infectious Disease"/>
            <person name="Wu L."/>
            <person name="Ma J."/>
        </authorList>
    </citation>
    <scope>NUCLEOTIDE SEQUENCE [LARGE SCALE GENOMIC DNA]</scope>
    <source>
        <strain evidence="4">JCM 9373</strain>
    </source>
</reference>
<evidence type="ECO:0000313" key="4">
    <source>
        <dbReference type="Proteomes" id="UP001500320"/>
    </source>
</evidence>